<dbReference type="InterPro" id="IPR041492">
    <property type="entry name" value="HAD_2"/>
</dbReference>
<dbReference type="InterPro" id="IPR036412">
    <property type="entry name" value="HAD-like_sf"/>
</dbReference>
<evidence type="ECO:0000313" key="1">
    <source>
        <dbReference type="EMBL" id="AJE45399.1"/>
    </source>
</evidence>
<reference evidence="1 2" key="1">
    <citation type="journal article" date="2014" name="Int. J. Syst. Evol. Microbiol.">
        <title>Celeribacter indicus sp. nov., a polycyclic aromatic hydrocarbon-degrading bacterium from deep-sea sediment and reclassification of Huaishuia halophila as Celeribacter halophilus comb. nov.</title>
        <authorList>
            <person name="Lai Q."/>
            <person name="Cao J."/>
            <person name="Yuan J."/>
            <person name="Li F."/>
            <person name="Shao Z."/>
        </authorList>
    </citation>
    <scope>NUCLEOTIDE SEQUENCE [LARGE SCALE GENOMIC DNA]</scope>
    <source>
        <strain evidence="1">P73</strain>
    </source>
</reference>
<dbReference type="GO" id="GO:0008967">
    <property type="term" value="F:phosphoglycolate phosphatase activity"/>
    <property type="evidence" value="ECO:0007669"/>
    <property type="project" value="TreeGrafter"/>
</dbReference>
<dbReference type="SUPFAM" id="SSF56784">
    <property type="entry name" value="HAD-like"/>
    <property type="match status" value="1"/>
</dbReference>
<dbReference type="SFLD" id="SFLDG01129">
    <property type="entry name" value="C1.5:_HAD__Beta-PGM__Phosphata"/>
    <property type="match status" value="1"/>
</dbReference>
<dbReference type="GO" id="GO:0006281">
    <property type="term" value="P:DNA repair"/>
    <property type="evidence" value="ECO:0007669"/>
    <property type="project" value="TreeGrafter"/>
</dbReference>
<accession>A0A0B5DQM2</accession>
<dbReference type="RefSeq" id="WP_043868476.1">
    <property type="nucleotide sequence ID" value="NZ_CP004393.1"/>
</dbReference>
<keyword evidence="1" id="KW-0378">Hydrolase</keyword>
<dbReference type="SFLD" id="SFLDS00003">
    <property type="entry name" value="Haloacid_Dehalogenase"/>
    <property type="match status" value="1"/>
</dbReference>
<keyword evidence="2" id="KW-1185">Reference proteome</keyword>
<dbReference type="AlphaFoldDB" id="A0A0B5DQM2"/>
<dbReference type="KEGG" id="cid:P73_0684"/>
<evidence type="ECO:0000313" key="2">
    <source>
        <dbReference type="Proteomes" id="UP000031521"/>
    </source>
</evidence>
<dbReference type="OrthoDB" id="9793014at2"/>
<dbReference type="InterPro" id="IPR006439">
    <property type="entry name" value="HAD-SF_hydro_IA"/>
</dbReference>
<dbReference type="Pfam" id="PF13419">
    <property type="entry name" value="HAD_2"/>
    <property type="match status" value="1"/>
</dbReference>
<dbReference type="InterPro" id="IPR050155">
    <property type="entry name" value="HAD-like_hydrolase_sf"/>
</dbReference>
<dbReference type="STRING" id="1208324.P73_0684"/>
<dbReference type="PANTHER" id="PTHR43434:SF24">
    <property type="entry name" value="HYDROLASE-RELATED"/>
    <property type="match status" value="1"/>
</dbReference>
<dbReference type="PANTHER" id="PTHR43434">
    <property type="entry name" value="PHOSPHOGLYCOLATE PHOSPHATASE"/>
    <property type="match status" value="1"/>
</dbReference>
<sequence length="222" mass="23298">MKLVIFDVDGTLVDSQAHIVLSMEAAFAAGGLPLPDRGRLLSVVGLSLPYAMAELAPEADEATLARMIDAYRAAFRAHRLAEGAAAAPLYPGAEAALRGLSARDDVCLALATGKSRRGLDALLAAWPFADLFVTTECADDHPSKPHPSMVMQCLLDTGCGTEDAVVVGDTTYDMEMARAARTAAIGVGWGYHGREALLSAGASVVIDGFDALEPALARIWEN</sequence>
<dbReference type="EMBL" id="CP004393">
    <property type="protein sequence ID" value="AJE45399.1"/>
    <property type="molecule type" value="Genomic_DNA"/>
</dbReference>
<dbReference type="InterPro" id="IPR023214">
    <property type="entry name" value="HAD_sf"/>
</dbReference>
<name>A0A0B5DQM2_9RHOB</name>
<dbReference type="Proteomes" id="UP000031521">
    <property type="component" value="Chromosome"/>
</dbReference>
<gene>
    <name evidence="1" type="ORF">P73_0684</name>
</gene>
<dbReference type="HOGENOM" id="CLU_045011_19_2_5"/>
<dbReference type="NCBIfam" id="TIGR01549">
    <property type="entry name" value="HAD-SF-IA-v1"/>
    <property type="match status" value="1"/>
</dbReference>
<dbReference type="Gene3D" id="1.10.150.240">
    <property type="entry name" value="Putative phosphatase, domain 2"/>
    <property type="match status" value="1"/>
</dbReference>
<proteinExistence type="predicted"/>
<dbReference type="Gene3D" id="3.40.50.1000">
    <property type="entry name" value="HAD superfamily/HAD-like"/>
    <property type="match status" value="1"/>
</dbReference>
<dbReference type="GO" id="GO:0005829">
    <property type="term" value="C:cytosol"/>
    <property type="evidence" value="ECO:0007669"/>
    <property type="project" value="TreeGrafter"/>
</dbReference>
<protein>
    <submittedName>
        <fullName evidence="1">Hydrolase</fullName>
    </submittedName>
</protein>
<organism evidence="1 2">
    <name type="scientific">Celeribacter indicus</name>
    <dbReference type="NCBI Taxonomy" id="1208324"/>
    <lineage>
        <taxon>Bacteria</taxon>
        <taxon>Pseudomonadati</taxon>
        <taxon>Pseudomonadota</taxon>
        <taxon>Alphaproteobacteria</taxon>
        <taxon>Rhodobacterales</taxon>
        <taxon>Roseobacteraceae</taxon>
        <taxon>Celeribacter</taxon>
    </lineage>
</organism>
<dbReference type="InterPro" id="IPR023198">
    <property type="entry name" value="PGP-like_dom2"/>
</dbReference>